<dbReference type="Gene3D" id="2.40.10.220">
    <property type="entry name" value="predicted glycosyltransferase like domains"/>
    <property type="match status" value="1"/>
</dbReference>
<evidence type="ECO:0000259" key="1">
    <source>
        <dbReference type="Pfam" id="PF07238"/>
    </source>
</evidence>
<sequence>MEEKRRDRRISLTARLAIKNMSDSSAKPENVEIDVLNVSKTGVGFICDTPLLIGEMYEADLKIWTDEIIHAFLKVVRIEQTEDERYMCGTIFIGLPEMNAKRIEIYDMLNRIDEGANQ</sequence>
<accession>A0A7X3SLX1</accession>
<name>A0A7X3SLX1_9FIRM</name>
<organism evidence="2 3">
    <name type="scientific">Sporofaciens musculi</name>
    <dbReference type="NCBI Taxonomy" id="2681861"/>
    <lineage>
        <taxon>Bacteria</taxon>
        <taxon>Bacillati</taxon>
        <taxon>Bacillota</taxon>
        <taxon>Clostridia</taxon>
        <taxon>Lachnospirales</taxon>
        <taxon>Lachnospiraceae</taxon>
        <taxon>Sporofaciens</taxon>
    </lineage>
</organism>
<gene>
    <name evidence="2" type="ORF">GN277_26655</name>
</gene>
<dbReference type="EMBL" id="WUQX01000001">
    <property type="protein sequence ID" value="MXP78791.1"/>
    <property type="molecule type" value="Genomic_DNA"/>
</dbReference>
<reference evidence="2 3" key="1">
    <citation type="submission" date="2019-12" db="EMBL/GenBank/DDBJ databases">
        <title>Sporaefaciens musculi gen. nov., sp. nov., a novel bacterium isolated from the caecum of an obese mouse.</title>
        <authorList>
            <person name="Rasmussen T.S."/>
            <person name="Streidl T."/>
            <person name="Hitch T.C.A."/>
            <person name="Wortmann E."/>
            <person name="Deptula P."/>
            <person name="Hansen M."/>
            <person name="Nielsen D.S."/>
            <person name="Clavel T."/>
            <person name="Vogensen F.K."/>
        </authorList>
    </citation>
    <scope>NUCLEOTIDE SEQUENCE [LARGE SCALE GENOMIC DNA]</scope>
    <source>
        <strain evidence="2 3">WCA-9-b2</strain>
    </source>
</reference>
<evidence type="ECO:0000313" key="3">
    <source>
        <dbReference type="Proteomes" id="UP000460412"/>
    </source>
</evidence>
<comment type="caution">
    <text evidence="2">The sequence shown here is derived from an EMBL/GenBank/DDBJ whole genome shotgun (WGS) entry which is preliminary data.</text>
</comment>
<dbReference type="GO" id="GO:0035438">
    <property type="term" value="F:cyclic-di-GMP binding"/>
    <property type="evidence" value="ECO:0007669"/>
    <property type="project" value="InterPro"/>
</dbReference>
<dbReference type="Pfam" id="PF07238">
    <property type="entry name" value="PilZ"/>
    <property type="match status" value="1"/>
</dbReference>
<proteinExistence type="predicted"/>
<dbReference type="RefSeq" id="WP_159755927.1">
    <property type="nucleotide sequence ID" value="NZ_CASSPE010000127.1"/>
</dbReference>
<keyword evidence="3" id="KW-1185">Reference proteome</keyword>
<evidence type="ECO:0000313" key="2">
    <source>
        <dbReference type="EMBL" id="MXP78791.1"/>
    </source>
</evidence>
<dbReference type="AlphaFoldDB" id="A0A7X3SLX1"/>
<dbReference type="Proteomes" id="UP000460412">
    <property type="component" value="Unassembled WGS sequence"/>
</dbReference>
<feature type="domain" description="PilZ" evidence="1">
    <location>
        <begin position="3"/>
        <end position="103"/>
    </location>
</feature>
<dbReference type="InterPro" id="IPR009875">
    <property type="entry name" value="PilZ_domain"/>
</dbReference>
<protein>
    <submittedName>
        <fullName evidence="2">PilZ domain-containing protein</fullName>
    </submittedName>
</protein>